<dbReference type="Gene3D" id="3.40.50.2000">
    <property type="entry name" value="Glycogen Phosphorylase B"/>
    <property type="match status" value="2"/>
</dbReference>
<protein>
    <recommendedName>
        <fullName evidence="3">Glycosyltransferase involved in cell wall biosynthesis</fullName>
    </recommendedName>
</protein>
<dbReference type="RefSeq" id="WP_188911498.1">
    <property type="nucleotide sequence ID" value="NZ_BMIQ01000007.1"/>
</dbReference>
<dbReference type="Proteomes" id="UP000644699">
    <property type="component" value="Unassembled WGS sequence"/>
</dbReference>
<dbReference type="CDD" id="cd03801">
    <property type="entry name" value="GT4_PimA-like"/>
    <property type="match status" value="1"/>
</dbReference>
<dbReference type="AlphaFoldDB" id="A0A916ZWE8"/>
<organism evidence="1 2">
    <name type="scientific">Aureimonas endophytica</name>
    <dbReference type="NCBI Taxonomy" id="2027858"/>
    <lineage>
        <taxon>Bacteria</taxon>
        <taxon>Pseudomonadati</taxon>
        <taxon>Pseudomonadota</taxon>
        <taxon>Alphaproteobacteria</taxon>
        <taxon>Hyphomicrobiales</taxon>
        <taxon>Aurantimonadaceae</taxon>
        <taxon>Aureimonas</taxon>
    </lineage>
</organism>
<gene>
    <name evidence="1" type="ORF">GCM10011390_38680</name>
</gene>
<dbReference type="PANTHER" id="PTHR45947">
    <property type="entry name" value="SULFOQUINOVOSYL TRANSFERASE SQD2"/>
    <property type="match status" value="1"/>
</dbReference>
<evidence type="ECO:0008006" key="3">
    <source>
        <dbReference type="Google" id="ProtNLM"/>
    </source>
</evidence>
<dbReference type="InterPro" id="IPR050194">
    <property type="entry name" value="Glycosyltransferase_grp1"/>
</dbReference>
<comment type="caution">
    <text evidence="1">The sequence shown here is derived from an EMBL/GenBank/DDBJ whole genome shotgun (WGS) entry which is preliminary data.</text>
</comment>
<evidence type="ECO:0000313" key="2">
    <source>
        <dbReference type="Proteomes" id="UP000644699"/>
    </source>
</evidence>
<dbReference type="GO" id="GO:0016757">
    <property type="term" value="F:glycosyltransferase activity"/>
    <property type="evidence" value="ECO:0007669"/>
    <property type="project" value="TreeGrafter"/>
</dbReference>
<reference evidence="1" key="1">
    <citation type="journal article" date="2014" name="Int. J. Syst. Evol. Microbiol.">
        <title>Complete genome sequence of Corynebacterium casei LMG S-19264T (=DSM 44701T), isolated from a smear-ripened cheese.</title>
        <authorList>
            <consortium name="US DOE Joint Genome Institute (JGI-PGF)"/>
            <person name="Walter F."/>
            <person name="Albersmeier A."/>
            <person name="Kalinowski J."/>
            <person name="Ruckert C."/>
        </authorList>
    </citation>
    <scope>NUCLEOTIDE SEQUENCE</scope>
    <source>
        <strain evidence="1">CGMCC 1.15367</strain>
    </source>
</reference>
<dbReference type="PANTHER" id="PTHR45947:SF3">
    <property type="entry name" value="SULFOQUINOVOSYL TRANSFERASE SQD2"/>
    <property type="match status" value="1"/>
</dbReference>
<evidence type="ECO:0000313" key="1">
    <source>
        <dbReference type="EMBL" id="GGE15879.1"/>
    </source>
</evidence>
<accession>A0A916ZWE8</accession>
<proteinExistence type="predicted"/>
<dbReference type="EMBL" id="BMIQ01000007">
    <property type="protein sequence ID" value="GGE15879.1"/>
    <property type="molecule type" value="Genomic_DNA"/>
</dbReference>
<name>A0A916ZWE8_9HYPH</name>
<reference evidence="1" key="2">
    <citation type="submission" date="2020-09" db="EMBL/GenBank/DDBJ databases">
        <authorList>
            <person name="Sun Q."/>
            <person name="Zhou Y."/>
        </authorList>
    </citation>
    <scope>NUCLEOTIDE SEQUENCE</scope>
    <source>
        <strain evidence="1">CGMCC 1.15367</strain>
    </source>
</reference>
<keyword evidence="2" id="KW-1185">Reference proteome</keyword>
<dbReference type="SUPFAM" id="SSF53756">
    <property type="entry name" value="UDP-Glycosyltransferase/glycogen phosphorylase"/>
    <property type="match status" value="1"/>
</dbReference>
<sequence>MRIAFYAPMKPPFDPVPSGEGRMAELFVAALRAARFTVEIASTFRAYDKTGDAVRQAELAATGRAEAARLLAAYGARPASERPASERPALWFTYHLYHKAPDHLGPVVAQALSIPYVVAEASHAPKQAGGRWDPGFRAAETAIRRADRIYGLNPADRACLAPLARPGALLDLPPFIDTAPFRNASLVDSAPSVDAAPSVRDRLRAELARRHGLDPVAPLILTVAMMRRDQKLQSYAVLAEAFARIAARPWGALLVGDGPARAEVERLMAPFGSRVALAGRKDGAALREVYAAADLYAWPSVKEAFGLAFIEAAASGLPIVAGRSGGIDHIVEQARTGWIVPAGDADALADGLAKLLDRPEERRAMGRAAAERALAVNDVAAAARALAADLPLLVSRLSEARHA</sequence>
<dbReference type="Pfam" id="PF13692">
    <property type="entry name" value="Glyco_trans_1_4"/>
    <property type="match status" value="1"/>
</dbReference>